<feature type="chain" id="PRO_5042186490" evidence="2">
    <location>
        <begin position="22"/>
        <end position="422"/>
    </location>
</feature>
<dbReference type="EMBL" id="CAKOGP040000557">
    <property type="protein sequence ID" value="CAJ1936213.1"/>
    <property type="molecule type" value="Genomic_DNA"/>
</dbReference>
<organism evidence="3 4">
    <name type="scientific">Cylindrotheca closterium</name>
    <dbReference type="NCBI Taxonomy" id="2856"/>
    <lineage>
        <taxon>Eukaryota</taxon>
        <taxon>Sar</taxon>
        <taxon>Stramenopiles</taxon>
        <taxon>Ochrophyta</taxon>
        <taxon>Bacillariophyta</taxon>
        <taxon>Bacillariophyceae</taxon>
        <taxon>Bacillariophycidae</taxon>
        <taxon>Bacillariales</taxon>
        <taxon>Bacillariaceae</taxon>
        <taxon>Cylindrotheca</taxon>
    </lineage>
</organism>
<evidence type="ECO:0000256" key="1">
    <source>
        <dbReference type="SAM" id="MobiDB-lite"/>
    </source>
</evidence>
<evidence type="ECO:0000313" key="3">
    <source>
        <dbReference type="EMBL" id="CAJ1936213.1"/>
    </source>
</evidence>
<comment type="caution">
    <text evidence="3">The sequence shown here is derived from an EMBL/GenBank/DDBJ whole genome shotgun (WGS) entry which is preliminary data.</text>
</comment>
<dbReference type="Proteomes" id="UP001295423">
    <property type="component" value="Unassembled WGS sequence"/>
</dbReference>
<feature type="compositionally biased region" description="Basic and acidic residues" evidence="1">
    <location>
        <begin position="170"/>
        <end position="181"/>
    </location>
</feature>
<dbReference type="AlphaFoldDB" id="A0AAD2FF53"/>
<feature type="region of interest" description="Disordered" evidence="1">
    <location>
        <begin position="154"/>
        <end position="184"/>
    </location>
</feature>
<name>A0AAD2FF53_9STRA</name>
<proteinExistence type="predicted"/>
<feature type="compositionally biased region" description="Polar residues" evidence="1">
    <location>
        <begin position="39"/>
        <end position="53"/>
    </location>
</feature>
<keyword evidence="4" id="KW-1185">Reference proteome</keyword>
<feature type="signal peptide" evidence="2">
    <location>
        <begin position="1"/>
        <end position="21"/>
    </location>
</feature>
<evidence type="ECO:0000313" key="4">
    <source>
        <dbReference type="Proteomes" id="UP001295423"/>
    </source>
</evidence>
<sequence>MHWRRQFAFSLLARSILLADCLVNLQSCQVRCSPALETSNTQQRSGFRPTQTRKNQRGRKPRGYWKNIENIEKEIRTQWISVNVNIPSDQPPPIPNESLLNYWERNDLRYAIYQFGGREFLSAEMNGAFLVPGKWKEASEIEWVKELIQNDKNLDPEIPPLSPQQAKLKKREDPMEATESRQRKRWIQRSERKKKGFWRSEEVVIDELYKYLSNRRDTRDLPAVWMPRGNELNDAGRNDLHQAIARFGGPKAICKKAGLIPSREWHYMEGLHELMIELRAYCDEFFDGDYSIFPTVSGLDEQGYGRLKSLIGYFGGQRFVAKRLGMMHVSSAQDGTNNPTDRISYGKFDLEFGIQLFEFVRQENMKKSPPLQFPIIAMPTFRDILRSDDDEALKLDSKIGKYGGYENVARRMGLAFAPSNPQ</sequence>
<feature type="region of interest" description="Disordered" evidence="1">
    <location>
        <begin position="39"/>
        <end position="61"/>
    </location>
</feature>
<gene>
    <name evidence="3" type="ORF">CYCCA115_LOCUS5079</name>
</gene>
<protein>
    <submittedName>
        <fullName evidence="3">Uncharacterized protein</fullName>
    </submittedName>
</protein>
<evidence type="ECO:0000256" key="2">
    <source>
        <dbReference type="SAM" id="SignalP"/>
    </source>
</evidence>
<reference evidence="3" key="1">
    <citation type="submission" date="2023-08" db="EMBL/GenBank/DDBJ databases">
        <authorList>
            <person name="Audoor S."/>
            <person name="Bilcke G."/>
        </authorList>
    </citation>
    <scope>NUCLEOTIDE SEQUENCE</scope>
</reference>
<keyword evidence="2" id="KW-0732">Signal</keyword>
<accession>A0AAD2FF53</accession>